<accession>A0A9J6F8C5</accession>
<evidence type="ECO:0000313" key="3">
    <source>
        <dbReference type="Proteomes" id="UP000821866"/>
    </source>
</evidence>
<feature type="compositionally biased region" description="Basic residues" evidence="1">
    <location>
        <begin position="36"/>
        <end position="45"/>
    </location>
</feature>
<reference evidence="2" key="1">
    <citation type="journal article" date="2020" name="Cell">
        <title>Large-Scale Comparative Analyses of Tick Genomes Elucidate Their Genetic Diversity and Vector Capacities.</title>
        <authorList>
            <consortium name="Tick Genome and Microbiome Consortium (TIGMIC)"/>
            <person name="Jia N."/>
            <person name="Wang J."/>
            <person name="Shi W."/>
            <person name="Du L."/>
            <person name="Sun Y."/>
            <person name="Zhan W."/>
            <person name="Jiang J.F."/>
            <person name="Wang Q."/>
            <person name="Zhang B."/>
            <person name="Ji P."/>
            <person name="Bell-Sakyi L."/>
            <person name="Cui X.M."/>
            <person name="Yuan T.T."/>
            <person name="Jiang B.G."/>
            <person name="Yang W.F."/>
            <person name="Lam T.T."/>
            <person name="Chang Q.C."/>
            <person name="Ding S.J."/>
            <person name="Wang X.J."/>
            <person name="Zhu J.G."/>
            <person name="Ruan X.D."/>
            <person name="Zhao L."/>
            <person name="Wei J.T."/>
            <person name="Ye R.Z."/>
            <person name="Que T.C."/>
            <person name="Du C.H."/>
            <person name="Zhou Y.H."/>
            <person name="Cheng J.X."/>
            <person name="Dai P.F."/>
            <person name="Guo W.B."/>
            <person name="Han X.H."/>
            <person name="Huang E.J."/>
            <person name="Li L.F."/>
            <person name="Wei W."/>
            <person name="Gao Y.C."/>
            <person name="Liu J.Z."/>
            <person name="Shao H.Z."/>
            <person name="Wang X."/>
            <person name="Wang C.C."/>
            <person name="Yang T.C."/>
            <person name="Huo Q.B."/>
            <person name="Li W."/>
            <person name="Chen H.Y."/>
            <person name="Chen S.E."/>
            <person name="Zhou L.G."/>
            <person name="Ni X.B."/>
            <person name="Tian J.H."/>
            <person name="Sheng Y."/>
            <person name="Liu T."/>
            <person name="Pan Y.S."/>
            <person name="Xia L.Y."/>
            <person name="Li J."/>
            <person name="Zhao F."/>
            <person name="Cao W.C."/>
        </authorList>
    </citation>
    <scope>NUCLEOTIDE SEQUENCE</scope>
    <source>
        <strain evidence="2">Rmic-2018</strain>
    </source>
</reference>
<keyword evidence="3" id="KW-1185">Reference proteome</keyword>
<comment type="caution">
    <text evidence="2">The sequence shown here is derived from an EMBL/GenBank/DDBJ whole genome shotgun (WGS) entry which is preliminary data.</text>
</comment>
<feature type="compositionally biased region" description="Basic and acidic residues" evidence="1">
    <location>
        <begin position="76"/>
        <end position="100"/>
    </location>
</feature>
<reference evidence="2" key="2">
    <citation type="submission" date="2021-09" db="EMBL/GenBank/DDBJ databases">
        <authorList>
            <person name="Jia N."/>
            <person name="Wang J."/>
            <person name="Shi W."/>
            <person name="Du L."/>
            <person name="Sun Y."/>
            <person name="Zhan W."/>
            <person name="Jiang J."/>
            <person name="Wang Q."/>
            <person name="Zhang B."/>
            <person name="Ji P."/>
            <person name="Sakyi L.B."/>
            <person name="Cui X."/>
            <person name="Yuan T."/>
            <person name="Jiang B."/>
            <person name="Yang W."/>
            <person name="Lam T.T.-Y."/>
            <person name="Chang Q."/>
            <person name="Ding S."/>
            <person name="Wang X."/>
            <person name="Zhu J."/>
            <person name="Ruan X."/>
            <person name="Zhao L."/>
            <person name="Wei J."/>
            <person name="Que T."/>
            <person name="Du C."/>
            <person name="Cheng J."/>
            <person name="Dai P."/>
            <person name="Han X."/>
            <person name="Huang E."/>
            <person name="Gao Y."/>
            <person name="Liu J."/>
            <person name="Shao H."/>
            <person name="Ye R."/>
            <person name="Li L."/>
            <person name="Wei W."/>
            <person name="Wang X."/>
            <person name="Wang C."/>
            <person name="Huo Q."/>
            <person name="Li W."/>
            <person name="Guo W."/>
            <person name="Chen H."/>
            <person name="Chen S."/>
            <person name="Zhou L."/>
            <person name="Zhou L."/>
            <person name="Ni X."/>
            <person name="Tian J."/>
            <person name="Zhou Y."/>
            <person name="Sheng Y."/>
            <person name="Liu T."/>
            <person name="Pan Y."/>
            <person name="Xia L."/>
            <person name="Li J."/>
            <person name="Zhao F."/>
            <person name="Cao W."/>
        </authorList>
    </citation>
    <scope>NUCLEOTIDE SEQUENCE</scope>
    <source>
        <strain evidence="2">Rmic-2018</strain>
        <tissue evidence="2">Larvae</tissue>
    </source>
</reference>
<name>A0A9J6F8C5_RHIMP</name>
<evidence type="ECO:0000256" key="1">
    <source>
        <dbReference type="SAM" id="MobiDB-lite"/>
    </source>
</evidence>
<dbReference type="Proteomes" id="UP000821866">
    <property type="component" value="Chromosome 1"/>
</dbReference>
<sequence length="190" mass="21768">MRNHLRLAVNTARPKNSSLPTLCEPTQYEGRVQHGEKRKREKKTRRVEGPVAEGERLPAMWPTFRRTQRATPPPKLGREKEREGERERVLDGGGLGDKKQPPIVGRHRLSLTDARAERSCGTVPSLCEGYKNEERRKERHEAMRTEREVGDTNDLVTRLLRQGTLLVEERAHRTHRSGSASSEKAPSRLR</sequence>
<feature type="region of interest" description="Disordered" evidence="1">
    <location>
        <begin position="165"/>
        <end position="190"/>
    </location>
</feature>
<dbReference type="AlphaFoldDB" id="A0A9J6F8C5"/>
<proteinExistence type="predicted"/>
<organism evidence="2 3">
    <name type="scientific">Rhipicephalus microplus</name>
    <name type="common">Cattle tick</name>
    <name type="synonym">Boophilus microplus</name>
    <dbReference type="NCBI Taxonomy" id="6941"/>
    <lineage>
        <taxon>Eukaryota</taxon>
        <taxon>Metazoa</taxon>
        <taxon>Ecdysozoa</taxon>
        <taxon>Arthropoda</taxon>
        <taxon>Chelicerata</taxon>
        <taxon>Arachnida</taxon>
        <taxon>Acari</taxon>
        <taxon>Parasitiformes</taxon>
        <taxon>Ixodida</taxon>
        <taxon>Ixodoidea</taxon>
        <taxon>Ixodidae</taxon>
        <taxon>Rhipicephalinae</taxon>
        <taxon>Rhipicephalus</taxon>
        <taxon>Boophilus</taxon>
    </lineage>
</organism>
<protein>
    <submittedName>
        <fullName evidence="2">Uncharacterized protein</fullName>
    </submittedName>
</protein>
<dbReference type="EMBL" id="JABSTU010000001">
    <property type="protein sequence ID" value="KAH8042630.1"/>
    <property type="molecule type" value="Genomic_DNA"/>
</dbReference>
<evidence type="ECO:0000313" key="2">
    <source>
        <dbReference type="EMBL" id="KAH8042630.1"/>
    </source>
</evidence>
<feature type="region of interest" description="Disordered" evidence="1">
    <location>
        <begin position="1"/>
        <end position="104"/>
    </location>
</feature>
<gene>
    <name evidence="2" type="ORF">HPB51_024862</name>
</gene>